<keyword evidence="3" id="KW-1185">Reference proteome</keyword>
<dbReference type="Pfam" id="PF01650">
    <property type="entry name" value="Peptidase_C13"/>
    <property type="match status" value="1"/>
</dbReference>
<dbReference type="InterPro" id="IPR001096">
    <property type="entry name" value="Peptidase_C13"/>
</dbReference>
<keyword evidence="1" id="KW-0812">Transmembrane</keyword>
<evidence type="ECO:0000313" key="2">
    <source>
        <dbReference type="EMBL" id="GAA0764867.1"/>
    </source>
</evidence>
<feature type="transmembrane region" description="Helical" evidence="1">
    <location>
        <begin position="27"/>
        <end position="48"/>
    </location>
</feature>
<reference evidence="2 3" key="1">
    <citation type="journal article" date="2019" name="Int. J. Syst. Evol. Microbiol.">
        <title>The Global Catalogue of Microorganisms (GCM) 10K type strain sequencing project: providing services to taxonomists for standard genome sequencing and annotation.</title>
        <authorList>
            <consortium name="The Broad Institute Genomics Platform"/>
            <consortium name="The Broad Institute Genome Sequencing Center for Infectious Disease"/>
            <person name="Wu L."/>
            <person name="Ma J."/>
        </authorList>
    </citation>
    <scope>NUCLEOTIDE SEQUENCE [LARGE SCALE GENOMIC DNA]</scope>
    <source>
        <strain evidence="2 3">JCM 15503</strain>
    </source>
</reference>
<feature type="transmembrane region" description="Helical" evidence="1">
    <location>
        <begin position="135"/>
        <end position="154"/>
    </location>
</feature>
<protein>
    <recommendedName>
        <fullName evidence="4">Peptidase C13 family protein</fullName>
    </recommendedName>
</protein>
<feature type="transmembrane region" description="Helical" evidence="1">
    <location>
        <begin position="166"/>
        <end position="185"/>
    </location>
</feature>
<organism evidence="2 3">
    <name type="scientific">Ideonella azotifigens</name>
    <dbReference type="NCBI Taxonomy" id="513160"/>
    <lineage>
        <taxon>Bacteria</taxon>
        <taxon>Pseudomonadati</taxon>
        <taxon>Pseudomonadota</taxon>
        <taxon>Betaproteobacteria</taxon>
        <taxon>Burkholderiales</taxon>
        <taxon>Sphaerotilaceae</taxon>
        <taxon>Ideonella</taxon>
    </lineage>
</organism>
<accession>A0ABN1KFH7</accession>
<proteinExistence type="predicted"/>
<keyword evidence="1" id="KW-1133">Transmembrane helix</keyword>
<keyword evidence="1" id="KW-0472">Membrane</keyword>
<dbReference type="Proteomes" id="UP001500279">
    <property type="component" value="Unassembled WGS sequence"/>
</dbReference>
<dbReference type="Gene3D" id="3.40.50.1460">
    <property type="match status" value="1"/>
</dbReference>
<name>A0ABN1KFH7_9BURK</name>
<feature type="transmembrane region" description="Helical" evidence="1">
    <location>
        <begin position="102"/>
        <end position="123"/>
    </location>
</feature>
<sequence length="464" mass="51000">MLPRGALGAWWAQGLRAALLLRANGEGLPLSAGVLLLLWLVGLGAELGLARLFIDGPARFYWPALLMNPWMALVVSALVAWLAVRDPAAEPGQVLRQAGARLALLCALMLPLVLGSALVLVPLIRGMDSQDEQAVALVQWVSWIWMGWVFAAQGRLLWRGGTANGLSRFAAVLLLVGSQLLLQFYQPVHFWYPQRPPAETEADKEPPFSLTQEVFEAQDDVLANALDAVPPQHPGKVEVYAITFAPNADEEVFRRESHMVAEVMQKRYGAAPLELINQREETPDWPWATPINLERAIQRAGEQMDVDEDVLFIHLTSHGGRDGELATSFWPLDVDSVTPQDLKSWLNEAGIKHAVISISACFSGSWIAPLADDDTLVMTAADADHTSYGCGRRSPLTFFGRAMYDENIRAGMPFEAAHAKAREVIAQREKEAGKDDGYSNPQIAMGARMREKLAELEKQQAGGR</sequence>
<evidence type="ECO:0008006" key="4">
    <source>
        <dbReference type="Google" id="ProtNLM"/>
    </source>
</evidence>
<gene>
    <name evidence="2" type="ORF">GCM10009107_51470</name>
</gene>
<comment type="caution">
    <text evidence="2">The sequence shown here is derived from an EMBL/GenBank/DDBJ whole genome shotgun (WGS) entry which is preliminary data.</text>
</comment>
<evidence type="ECO:0000256" key="1">
    <source>
        <dbReference type="SAM" id="Phobius"/>
    </source>
</evidence>
<evidence type="ECO:0000313" key="3">
    <source>
        <dbReference type="Proteomes" id="UP001500279"/>
    </source>
</evidence>
<feature type="transmembrane region" description="Helical" evidence="1">
    <location>
        <begin position="60"/>
        <end position="82"/>
    </location>
</feature>
<dbReference type="EMBL" id="BAAAEW010000042">
    <property type="protein sequence ID" value="GAA0764867.1"/>
    <property type="molecule type" value="Genomic_DNA"/>
</dbReference>